<dbReference type="AlphaFoldDB" id="A0A5M3MC89"/>
<keyword evidence="5" id="KW-1185">Reference proteome</keyword>
<dbReference type="GO" id="GO:0047617">
    <property type="term" value="F:fatty acyl-CoA hydrolase activity"/>
    <property type="evidence" value="ECO:0007669"/>
    <property type="project" value="InterPro"/>
</dbReference>
<dbReference type="RefSeq" id="XP_007773511.1">
    <property type="nucleotide sequence ID" value="XM_007775321.1"/>
</dbReference>
<dbReference type="CDD" id="cd03443">
    <property type="entry name" value="PaaI_thioesterase"/>
    <property type="match status" value="1"/>
</dbReference>
<dbReference type="KEGG" id="cput:CONPUDRAFT_168832"/>
<dbReference type="Gene3D" id="3.10.129.10">
    <property type="entry name" value="Hotdog Thioesterase"/>
    <property type="match status" value="1"/>
</dbReference>
<dbReference type="SUPFAM" id="SSF54637">
    <property type="entry name" value="Thioesterase/thiol ester dehydrase-isomerase"/>
    <property type="match status" value="1"/>
</dbReference>
<dbReference type="OrthoDB" id="2831072at2759"/>
<dbReference type="InterPro" id="IPR029069">
    <property type="entry name" value="HotDog_dom_sf"/>
</dbReference>
<organism evidence="4 5">
    <name type="scientific">Coniophora puteana (strain RWD-64-598)</name>
    <name type="common">Brown rot fungus</name>
    <dbReference type="NCBI Taxonomy" id="741705"/>
    <lineage>
        <taxon>Eukaryota</taxon>
        <taxon>Fungi</taxon>
        <taxon>Dikarya</taxon>
        <taxon>Basidiomycota</taxon>
        <taxon>Agaricomycotina</taxon>
        <taxon>Agaricomycetes</taxon>
        <taxon>Agaricomycetidae</taxon>
        <taxon>Boletales</taxon>
        <taxon>Coniophorineae</taxon>
        <taxon>Coniophoraceae</taxon>
        <taxon>Coniophora</taxon>
    </lineage>
</organism>
<evidence type="ECO:0000259" key="3">
    <source>
        <dbReference type="Pfam" id="PF03061"/>
    </source>
</evidence>
<gene>
    <name evidence="4" type="ORF">CONPUDRAFT_168832</name>
</gene>
<comment type="caution">
    <text evidence="4">The sequence shown here is derived from an EMBL/GenBank/DDBJ whole genome shotgun (WGS) entry which is preliminary data.</text>
</comment>
<dbReference type="Proteomes" id="UP000053558">
    <property type="component" value="Unassembled WGS sequence"/>
</dbReference>
<dbReference type="PANTHER" id="PTHR21660">
    <property type="entry name" value="THIOESTERASE SUPERFAMILY MEMBER-RELATED"/>
    <property type="match status" value="1"/>
</dbReference>
<protein>
    <recommendedName>
        <fullName evidence="3">Thioesterase domain-containing protein</fullName>
    </recommendedName>
</protein>
<dbReference type="Pfam" id="PF03061">
    <property type="entry name" value="4HBT"/>
    <property type="match status" value="1"/>
</dbReference>
<evidence type="ECO:0000313" key="5">
    <source>
        <dbReference type="Proteomes" id="UP000053558"/>
    </source>
</evidence>
<dbReference type="GeneID" id="19206079"/>
<dbReference type="InterPro" id="IPR006683">
    <property type="entry name" value="Thioestr_dom"/>
</dbReference>
<accession>A0A5M3MC89</accession>
<evidence type="ECO:0000256" key="1">
    <source>
        <dbReference type="ARBA" id="ARBA00008324"/>
    </source>
</evidence>
<comment type="similarity">
    <text evidence="1">Belongs to the thioesterase PaaI family.</text>
</comment>
<dbReference type="PANTHER" id="PTHR21660:SF1">
    <property type="entry name" value="ACYL-COENZYME A THIOESTERASE 13"/>
    <property type="match status" value="1"/>
</dbReference>
<feature type="domain" description="Thioesterase" evidence="3">
    <location>
        <begin position="98"/>
        <end position="178"/>
    </location>
</feature>
<dbReference type="EMBL" id="JH711586">
    <property type="protein sequence ID" value="EIW76261.1"/>
    <property type="molecule type" value="Genomic_DNA"/>
</dbReference>
<sequence>MQPGVSVTPGLSEALLETYERAAPGSVGGNASEETKGKLAEAVAQWHHTLTHNGYAASTGKRCKLVEVSIQGKSEEPSRKEAKIVAEVTATGDMVNGYGTVHGGCIIFLIDVFSSLPVIAMNFDQTKNGDAGLSSSINTIYHAPAPVGATLRIVAWSTTVGGRTFSSRAEVWDATNRRLVASGTHVKMKGRMGPRL</sequence>
<dbReference type="OMA" id="VHIKMLP"/>
<name>A0A5M3MC89_CONPW</name>
<evidence type="ECO:0000256" key="2">
    <source>
        <dbReference type="ARBA" id="ARBA00022801"/>
    </source>
</evidence>
<evidence type="ECO:0000313" key="4">
    <source>
        <dbReference type="EMBL" id="EIW76261.1"/>
    </source>
</evidence>
<reference evidence="5" key="1">
    <citation type="journal article" date="2012" name="Science">
        <title>The Paleozoic origin of enzymatic lignin decomposition reconstructed from 31 fungal genomes.</title>
        <authorList>
            <person name="Floudas D."/>
            <person name="Binder M."/>
            <person name="Riley R."/>
            <person name="Barry K."/>
            <person name="Blanchette R.A."/>
            <person name="Henrissat B."/>
            <person name="Martinez A.T."/>
            <person name="Otillar R."/>
            <person name="Spatafora J.W."/>
            <person name="Yadav J.S."/>
            <person name="Aerts A."/>
            <person name="Benoit I."/>
            <person name="Boyd A."/>
            <person name="Carlson A."/>
            <person name="Copeland A."/>
            <person name="Coutinho P.M."/>
            <person name="de Vries R.P."/>
            <person name="Ferreira P."/>
            <person name="Findley K."/>
            <person name="Foster B."/>
            <person name="Gaskell J."/>
            <person name="Glotzer D."/>
            <person name="Gorecki P."/>
            <person name="Heitman J."/>
            <person name="Hesse C."/>
            <person name="Hori C."/>
            <person name="Igarashi K."/>
            <person name="Jurgens J.A."/>
            <person name="Kallen N."/>
            <person name="Kersten P."/>
            <person name="Kohler A."/>
            <person name="Kuees U."/>
            <person name="Kumar T.K.A."/>
            <person name="Kuo A."/>
            <person name="LaButti K."/>
            <person name="Larrondo L.F."/>
            <person name="Lindquist E."/>
            <person name="Ling A."/>
            <person name="Lombard V."/>
            <person name="Lucas S."/>
            <person name="Lundell T."/>
            <person name="Martin R."/>
            <person name="McLaughlin D.J."/>
            <person name="Morgenstern I."/>
            <person name="Morin E."/>
            <person name="Murat C."/>
            <person name="Nagy L.G."/>
            <person name="Nolan M."/>
            <person name="Ohm R.A."/>
            <person name="Patyshakuliyeva A."/>
            <person name="Rokas A."/>
            <person name="Ruiz-Duenas F.J."/>
            <person name="Sabat G."/>
            <person name="Salamov A."/>
            <person name="Samejima M."/>
            <person name="Schmutz J."/>
            <person name="Slot J.C."/>
            <person name="St John F."/>
            <person name="Stenlid J."/>
            <person name="Sun H."/>
            <person name="Sun S."/>
            <person name="Syed K."/>
            <person name="Tsang A."/>
            <person name="Wiebenga A."/>
            <person name="Young D."/>
            <person name="Pisabarro A."/>
            <person name="Eastwood D.C."/>
            <person name="Martin F."/>
            <person name="Cullen D."/>
            <person name="Grigoriev I.V."/>
            <person name="Hibbett D.S."/>
        </authorList>
    </citation>
    <scope>NUCLEOTIDE SEQUENCE [LARGE SCALE GENOMIC DNA]</scope>
    <source>
        <strain evidence="5">RWD-64-598 SS2</strain>
    </source>
</reference>
<dbReference type="InterPro" id="IPR039298">
    <property type="entry name" value="ACOT13"/>
</dbReference>
<proteinExistence type="inferred from homology"/>
<keyword evidence="2" id="KW-0378">Hydrolase</keyword>